<evidence type="ECO:0000256" key="1">
    <source>
        <dbReference type="SAM" id="MobiDB-lite"/>
    </source>
</evidence>
<proteinExistence type="predicted"/>
<evidence type="ECO:0000313" key="3">
    <source>
        <dbReference type="Proteomes" id="UP000752171"/>
    </source>
</evidence>
<organism evidence="2 3">
    <name type="scientific">Astyanax mexicanus</name>
    <name type="common">Blind cave fish</name>
    <name type="synonym">Astyanax fasciatus mexicanus</name>
    <dbReference type="NCBI Taxonomy" id="7994"/>
    <lineage>
        <taxon>Eukaryota</taxon>
        <taxon>Metazoa</taxon>
        <taxon>Chordata</taxon>
        <taxon>Craniata</taxon>
        <taxon>Vertebrata</taxon>
        <taxon>Euteleostomi</taxon>
        <taxon>Actinopterygii</taxon>
        <taxon>Neopterygii</taxon>
        <taxon>Teleostei</taxon>
        <taxon>Ostariophysi</taxon>
        <taxon>Characiformes</taxon>
        <taxon>Characoidei</taxon>
        <taxon>Acestrorhamphidae</taxon>
        <taxon>Acestrorhamphinae</taxon>
        <taxon>Astyanax</taxon>
    </lineage>
</organism>
<dbReference type="AlphaFoldDB" id="A0A8T2LZ66"/>
<gene>
    <name evidence="2" type="ORF">AMEX_G7301</name>
</gene>
<name>A0A8T2LZ66_ASTMX</name>
<evidence type="ECO:0000313" key="2">
    <source>
        <dbReference type="EMBL" id="KAG9277303.1"/>
    </source>
</evidence>
<dbReference type="EMBL" id="JAICCE010000005">
    <property type="protein sequence ID" value="KAG9277303.1"/>
    <property type="molecule type" value="Genomic_DNA"/>
</dbReference>
<protein>
    <submittedName>
        <fullName evidence="2">Uncharacterized protein</fullName>
    </submittedName>
</protein>
<sequence length="69" mass="7876">MDSSALAEVAGTEEQNDWFQVPPGDDGHETEPWKRSGKQYTIFCLRDHTHQTLTNHSGRTFGDMPPIFR</sequence>
<reference evidence="2 3" key="1">
    <citation type="submission" date="2021-07" db="EMBL/GenBank/DDBJ databases">
        <authorList>
            <person name="Imarazene B."/>
            <person name="Zahm M."/>
            <person name="Klopp C."/>
            <person name="Cabau C."/>
            <person name="Beille S."/>
            <person name="Jouanno E."/>
            <person name="Castinel A."/>
            <person name="Lluch J."/>
            <person name="Gil L."/>
            <person name="Kuchtly C."/>
            <person name="Lopez Roques C."/>
            <person name="Donnadieu C."/>
            <person name="Parrinello H."/>
            <person name="Journot L."/>
            <person name="Du K."/>
            <person name="Schartl M."/>
            <person name="Retaux S."/>
            <person name="Guiguen Y."/>
        </authorList>
    </citation>
    <scope>NUCLEOTIDE SEQUENCE [LARGE SCALE GENOMIC DNA]</scope>
    <source>
        <strain evidence="2">Pach_M1</strain>
        <tissue evidence="2">Testis</tissue>
    </source>
</reference>
<feature type="region of interest" description="Disordered" evidence="1">
    <location>
        <begin position="1"/>
        <end position="33"/>
    </location>
</feature>
<dbReference type="Proteomes" id="UP000752171">
    <property type="component" value="Unassembled WGS sequence"/>
</dbReference>
<comment type="caution">
    <text evidence="2">The sequence shown here is derived from an EMBL/GenBank/DDBJ whole genome shotgun (WGS) entry which is preliminary data.</text>
</comment>
<accession>A0A8T2LZ66</accession>